<evidence type="ECO:0000313" key="10">
    <source>
        <dbReference type="Proteomes" id="UP000249886"/>
    </source>
</evidence>
<dbReference type="PRINTS" id="PR01840">
    <property type="entry name" value="TATCFAMILY"/>
</dbReference>
<dbReference type="Pfam" id="PF00902">
    <property type="entry name" value="TatC"/>
    <property type="match status" value="1"/>
</dbReference>
<evidence type="ECO:0000256" key="4">
    <source>
        <dbReference type="ARBA" id="ARBA00022989"/>
    </source>
</evidence>
<feature type="region of interest" description="Disordered" evidence="8">
    <location>
        <begin position="263"/>
        <end position="306"/>
    </location>
</feature>
<dbReference type="GO" id="GO:0043953">
    <property type="term" value="P:protein transport by the Tat complex"/>
    <property type="evidence" value="ECO:0007669"/>
    <property type="project" value="UniProtKB-UniRule"/>
</dbReference>
<evidence type="ECO:0000256" key="7">
    <source>
        <dbReference type="HAMAP-Rule" id="MF_00902"/>
    </source>
</evidence>
<dbReference type="GO" id="GO:0033281">
    <property type="term" value="C:TAT protein transport complex"/>
    <property type="evidence" value="ECO:0007669"/>
    <property type="project" value="UniProtKB-UniRule"/>
</dbReference>
<dbReference type="GO" id="GO:0065002">
    <property type="term" value="P:intracellular protein transmembrane transport"/>
    <property type="evidence" value="ECO:0007669"/>
    <property type="project" value="TreeGrafter"/>
</dbReference>
<keyword evidence="2 7" id="KW-0812">Transmembrane</keyword>
<dbReference type="GO" id="GO:0009977">
    <property type="term" value="F:proton motive force dependent protein transmembrane transporter activity"/>
    <property type="evidence" value="ECO:0007669"/>
    <property type="project" value="TreeGrafter"/>
</dbReference>
<keyword evidence="7" id="KW-0813">Transport</keyword>
<evidence type="ECO:0000256" key="1">
    <source>
        <dbReference type="ARBA" id="ARBA00004141"/>
    </source>
</evidence>
<proteinExistence type="inferred from homology"/>
<organism evidence="9 10">
    <name type="scientific">Corynebacterium matruchotii</name>
    <dbReference type="NCBI Taxonomy" id="43768"/>
    <lineage>
        <taxon>Bacteria</taxon>
        <taxon>Bacillati</taxon>
        <taxon>Actinomycetota</taxon>
        <taxon>Actinomycetes</taxon>
        <taxon>Mycobacteriales</taxon>
        <taxon>Corynebacteriaceae</taxon>
        <taxon>Corynebacterium</taxon>
    </lineage>
</organism>
<comment type="subcellular location">
    <subcellularLocation>
        <location evidence="7">Cell membrane</location>
        <topology evidence="7">Multi-pass membrane protein</topology>
    </subcellularLocation>
    <subcellularLocation>
        <location evidence="1">Membrane</location>
        <topology evidence="1">Multi-pass membrane protein</topology>
    </subcellularLocation>
</comment>
<feature type="compositionally biased region" description="Low complexity" evidence="8">
    <location>
        <begin position="290"/>
        <end position="306"/>
    </location>
</feature>
<sequence length="306" mass="34090">MTKKPQNPTGDMTLVEHLKELRRRVIIALIAFAIGTIIGFIWYGTSPSPIPTLGDILRGPYCSLPADKRAAFTLDGECRLIATMPFEAFSLRLKIGSLAGAVLSSPIWLYQLWAFITPGLHKNEKRTTTIFVTIAVTLFTAGATLAYFVVHYGLEFLLTIGGEFQVTALSGERYFNFLLALLIIFGVSFEVPLVIAMLNIVGILPYDMVKNKRRLIIVILFIFAAIMTPGQDPYSMLALALALTLLVELSLQFTRINDKRRGRNRPDWLNTDDEHASPLTTPTKPPNPQPTQKQPINNPTNFDDII</sequence>
<evidence type="ECO:0000256" key="8">
    <source>
        <dbReference type="SAM" id="MobiDB-lite"/>
    </source>
</evidence>
<feature type="transmembrane region" description="Helical" evidence="7">
    <location>
        <begin position="25"/>
        <end position="43"/>
    </location>
</feature>
<protein>
    <recommendedName>
        <fullName evidence="7">Sec-independent protein translocase protein TatC</fullName>
    </recommendedName>
</protein>
<reference evidence="9 10" key="1">
    <citation type="submission" date="2018-06" db="EMBL/GenBank/DDBJ databases">
        <authorList>
            <consortium name="Pathogen Informatics"/>
            <person name="Doyle S."/>
        </authorList>
    </citation>
    <scope>NUCLEOTIDE SEQUENCE [LARGE SCALE GENOMIC DNA]</scope>
    <source>
        <strain evidence="9 10">NCTC10254</strain>
    </source>
</reference>
<comment type="subunit">
    <text evidence="7">The Tat system comprises two distinct complexes: a TatABC complex, containing multiple copies of TatA, TatB and TatC subunits, and a separate TatA complex, containing only TatA subunits. Substrates initially bind to the TatABC complex, which probably triggers association of the separate TatA complex to form the active translocon.</text>
</comment>
<feature type="transmembrane region" description="Helical" evidence="7">
    <location>
        <begin position="174"/>
        <end position="201"/>
    </location>
</feature>
<dbReference type="InterPro" id="IPR019820">
    <property type="entry name" value="Sec-indep_translocase_CS"/>
</dbReference>
<evidence type="ECO:0000256" key="2">
    <source>
        <dbReference type="ARBA" id="ARBA00022692"/>
    </source>
</evidence>
<dbReference type="PANTHER" id="PTHR30371">
    <property type="entry name" value="SEC-INDEPENDENT PROTEIN TRANSLOCASE PROTEIN TATC"/>
    <property type="match status" value="1"/>
</dbReference>
<keyword evidence="7" id="KW-1003">Cell membrane</keyword>
<comment type="similarity">
    <text evidence="7">Belongs to the TatC family.</text>
</comment>
<dbReference type="PANTHER" id="PTHR30371:SF0">
    <property type="entry name" value="SEC-INDEPENDENT PROTEIN TRANSLOCASE PROTEIN TATC, CHLOROPLASTIC-RELATED"/>
    <property type="match status" value="1"/>
</dbReference>
<dbReference type="NCBIfam" id="TIGR00945">
    <property type="entry name" value="tatC"/>
    <property type="match status" value="1"/>
</dbReference>
<feature type="transmembrane region" description="Helical" evidence="7">
    <location>
        <begin position="128"/>
        <end position="154"/>
    </location>
</feature>
<evidence type="ECO:0000256" key="5">
    <source>
        <dbReference type="ARBA" id="ARBA00023010"/>
    </source>
</evidence>
<dbReference type="PROSITE" id="PS01218">
    <property type="entry name" value="TATC"/>
    <property type="match status" value="1"/>
</dbReference>
<comment type="function">
    <text evidence="7">Part of the twin-arginine translocation (Tat) system that transports large folded proteins containing a characteristic twin-arginine motif in their signal peptide across membranes. Together with TatB, TatC is part of a receptor directly interacting with Tat signal peptides.</text>
</comment>
<dbReference type="RefSeq" id="WP_005521182.1">
    <property type="nucleotide sequence ID" value="NZ_CAJPQJ010000012.1"/>
</dbReference>
<keyword evidence="6 7" id="KW-0472">Membrane</keyword>
<feature type="transmembrane region" description="Helical" evidence="7">
    <location>
        <begin position="213"/>
        <end position="230"/>
    </location>
</feature>
<keyword evidence="3 7" id="KW-0653">Protein transport</keyword>
<comment type="caution">
    <text evidence="9">The sequence shown here is derived from an EMBL/GenBank/DDBJ whole genome shotgun (WGS) entry which is preliminary data.</text>
</comment>
<dbReference type="InterPro" id="IPR002033">
    <property type="entry name" value="TatC"/>
</dbReference>
<accession>A0A8B4H9K8</accession>
<feature type="transmembrane region" description="Helical" evidence="7">
    <location>
        <begin position="95"/>
        <end position="116"/>
    </location>
</feature>
<keyword evidence="4 7" id="KW-1133">Transmembrane helix</keyword>
<evidence type="ECO:0000256" key="6">
    <source>
        <dbReference type="ARBA" id="ARBA00023136"/>
    </source>
</evidence>
<keyword evidence="5 7" id="KW-0811">Translocation</keyword>
<evidence type="ECO:0000313" key="9">
    <source>
        <dbReference type="EMBL" id="SPW31225.1"/>
    </source>
</evidence>
<dbReference type="GeneID" id="84573869"/>
<feature type="transmembrane region" description="Helical" evidence="7">
    <location>
        <begin position="236"/>
        <end position="254"/>
    </location>
</feature>
<evidence type="ECO:0000256" key="3">
    <source>
        <dbReference type="ARBA" id="ARBA00022927"/>
    </source>
</evidence>
<dbReference type="EMBL" id="UARK01000028">
    <property type="protein sequence ID" value="SPW31225.1"/>
    <property type="molecule type" value="Genomic_DNA"/>
</dbReference>
<dbReference type="Proteomes" id="UP000249886">
    <property type="component" value="Unassembled WGS sequence"/>
</dbReference>
<dbReference type="HAMAP" id="MF_00902">
    <property type="entry name" value="TatC"/>
    <property type="match status" value="1"/>
</dbReference>
<dbReference type="AlphaFoldDB" id="A0A8B4H9K8"/>
<gene>
    <name evidence="7 9" type="primary">tatC</name>
    <name evidence="9" type="ORF">NCTC10254_02029</name>
</gene>
<name>A0A8B4H9K8_9CORY</name>